<name>A0ABN7VM12_GIGMA</name>
<evidence type="ECO:0000313" key="1">
    <source>
        <dbReference type="EMBL" id="CAG8785660.1"/>
    </source>
</evidence>
<protein>
    <submittedName>
        <fullName evidence="1">41814_t:CDS:1</fullName>
    </submittedName>
</protein>
<dbReference type="EMBL" id="CAJVQB010017831">
    <property type="protein sequence ID" value="CAG8785660.1"/>
    <property type="molecule type" value="Genomic_DNA"/>
</dbReference>
<evidence type="ECO:0000313" key="2">
    <source>
        <dbReference type="Proteomes" id="UP000789901"/>
    </source>
</evidence>
<sequence length="120" mass="13657">MFEYRQKSAKLSKADIVYMVGHYNRMRVENKIDIKGNVRMMYVERINKGIESIKQKYDLEIVKPKVGNVNKDKGKDANVTEVCKNDEVSGNLTDDMGKSNTHGFCSACEVSKRYSSPKAL</sequence>
<reference evidence="1 2" key="1">
    <citation type="submission" date="2021-06" db="EMBL/GenBank/DDBJ databases">
        <authorList>
            <person name="Kallberg Y."/>
            <person name="Tangrot J."/>
            <person name="Rosling A."/>
        </authorList>
    </citation>
    <scope>NUCLEOTIDE SEQUENCE [LARGE SCALE GENOMIC DNA]</scope>
    <source>
        <strain evidence="1 2">120-4 pot B 10/14</strain>
    </source>
</reference>
<keyword evidence="2" id="KW-1185">Reference proteome</keyword>
<gene>
    <name evidence="1" type="ORF">GMARGA_LOCUS20392</name>
</gene>
<comment type="caution">
    <text evidence="1">The sequence shown here is derived from an EMBL/GenBank/DDBJ whole genome shotgun (WGS) entry which is preliminary data.</text>
</comment>
<organism evidence="1 2">
    <name type="scientific">Gigaspora margarita</name>
    <dbReference type="NCBI Taxonomy" id="4874"/>
    <lineage>
        <taxon>Eukaryota</taxon>
        <taxon>Fungi</taxon>
        <taxon>Fungi incertae sedis</taxon>
        <taxon>Mucoromycota</taxon>
        <taxon>Glomeromycotina</taxon>
        <taxon>Glomeromycetes</taxon>
        <taxon>Diversisporales</taxon>
        <taxon>Gigasporaceae</taxon>
        <taxon>Gigaspora</taxon>
    </lineage>
</organism>
<dbReference type="Proteomes" id="UP000789901">
    <property type="component" value="Unassembled WGS sequence"/>
</dbReference>
<accession>A0ABN7VM12</accession>
<proteinExistence type="predicted"/>